<reference evidence="2" key="1">
    <citation type="submission" date="2025-08" db="UniProtKB">
        <authorList>
            <consortium name="Ensembl"/>
        </authorList>
    </citation>
    <scope>IDENTIFICATION</scope>
</reference>
<reference evidence="2" key="2">
    <citation type="submission" date="2025-09" db="UniProtKB">
        <authorList>
            <consortium name="Ensembl"/>
        </authorList>
    </citation>
    <scope>IDENTIFICATION</scope>
</reference>
<evidence type="ECO:0000313" key="2">
    <source>
        <dbReference type="Ensembl" id="ENSMALP00000009444.1"/>
    </source>
</evidence>
<proteinExistence type="predicted"/>
<sequence>MSCLLFLLFSLYNCLTCAAPYTSARTCRGWSTFCVCEQTPAGTCATNSRLFFSVCLSAILQRDTTVSLFFSTTEIEKM</sequence>
<evidence type="ECO:0000256" key="1">
    <source>
        <dbReference type="SAM" id="SignalP"/>
    </source>
</evidence>
<accession>A0A3Q3IVM3</accession>
<feature type="chain" id="PRO_5018630301" description="Secreted protein" evidence="1">
    <location>
        <begin position="19"/>
        <end position="78"/>
    </location>
</feature>
<protein>
    <recommendedName>
        <fullName evidence="4">Secreted protein</fullName>
    </recommendedName>
</protein>
<evidence type="ECO:0008006" key="4">
    <source>
        <dbReference type="Google" id="ProtNLM"/>
    </source>
</evidence>
<evidence type="ECO:0000313" key="3">
    <source>
        <dbReference type="Proteomes" id="UP000261600"/>
    </source>
</evidence>
<dbReference type="AlphaFoldDB" id="A0A3Q3IVM3"/>
<dbReference type="Proteomes" id="UP000261600">
    <property type="component" value="Unplaced"/>
</dbReference>
<keyword evidence="1" id="KW-0732">Signal</keyword>
<dbReference type="Ensembl" id="ENSMALT00000009641.1">
    <property type="protein sequence ID" value="ENSMALP00000009444.1"/>
    <property type="gene ID" value="ENSMALG00000006719.1"/>
</dbReference>
<organism evidence="2 3">
    <name type="scientific">Monopterus albus</name>
    <name type="common">Swamp eel</name>
    <dbReference type="NCBI Taxonomy" id="43700"/>
    <lineage>
        <taxon>Eukaryota</taxon>
        <taxon>Metazoa</taxon>
        <taxon>Chordata</taxon>
        <taxon>Craniata</taxon>
        <taxon>Vertebrata</taxon>
        <taxon>Euteleostomi</taxon>
        <taxon>Actinopterygii</taxon>
        <taxon>Neopterygii</taxon>
        <taxon>Teleostei</taxon>
        <taxon>Neoteleostei</taxon>
        <taxon>Acanthomorphata</taxon>
        <taxon>Anabantaria</taxon>
        <taxon>Synbranchiformes</taxon>
        <taxon>Synbranchidae</taxon>
        <taxon>Monopterus</taxon>
    </lineage>
</organism>
<keyword evidence="3" id="KW-1185">Reference proteome</keyword>
<name>A0A3Q3IVM3_MONAL</name>
<feature type="signal peptide" evidence="1">
    <location>
        <begin position="1"/>
        <end position="18"/>
    </location>
</feature>